<comment type="caution">
    <text evidence="2">The sequence shown here is derived from an EMBL/GenBank/DDBJ whole genome shotgun (WGS) entry which is preliminary data.</text>
</comment>
<reference evidence="2 3" key="1">
    <citation type="submission" date="2020-09" db="EMBL/GenBank/DDBJ databases">
        <title>De no assembly of potato wild relative species, Solanum commersonii.</title>
        <authorList>
            <person name="Cho K."/>
        </authorList>
    </citation>
    <scope>NUCLEOTIDE SEQUENCE [LARGE SCALE GENOMIC DNA]</scope>
    <source>
        <strain evidence="2">LZ3.2</strain>
        <tissue evidence="2">Leaf</tissue>
    </source>
</reference>
<sequence>MEPIGHHGQNDPFTRSNDPRRREAPHFADSRLWSKLVTTAKTSNLHGQTTPGVGKPLILPIFVCYIPRYFIKTHNSDVFFSKNLYGPHLRP</sequence>
<accession>A0A9J5Z4B2</accession>
<evidence type="ECO:0000313" key="3">
    <source>
        <dbReference type="Proteomes" id="UP000824120"/>
    </source>
</evidence>
<proteinExistence type="predicted"/>
<dbReference type="Proteomes" id="UP000824120">
    <property type="component" value="Chromosome 5"/>
</dbReference>
<dbReference type="AlphaFoldDB" id="A0A9J5Z4B2"/>
<name>A0A9J5Z4B2_SOLCO</name>
<keyword evidence="3" id="KW-1185">Reference proteome</keyword>
<gene>
    <name evidence="2" type="ORF">H5410_029303</name>
</gene>
<organism evidence="2 3">
    <name type="scientific">Solanum commersonii</name>
    <name type="common">Commerson's wild potato</name>
    <name type="synonym">Commerson's nightshade</name>
    <dbReference type="NCBI Taxonomy" id="4109"/>
    <lineage>
        <taxon>Eukaryota</taxon>
        <taxon>Viridiplantae</taxon>
        <taxon>Streptophyta</taxon>
        <taxon>Embryophyta</taxon>
        <taxon>Tracheophyta</taxon>
        <taxon>Spermatophyta</taxon>
        <taxon>Magnoliopsida</taxon>
        <taxon>eudicotyledons</taxon>
        <taxon>Gunneridae</taxon>
        <taxon>Pentapetalae</taxon>
        <taxon>asterids</taxon>
        <taxon>lamiids</taxon>
        <taxon>Solanales</taxon>
        <taxon>Solanaceae</taxon>
        <taxon>Solanoideae</taxon>
        <taxon>Solaneae</taxon>
        <taxon>Solanum</taxon>
    </lineage>
</organism>
<feature type="region of interest" description="Disordered" evidence="1">
    <location>
        <begin position="1"/>
        <end position="27"/>
    </location>
</feature>
<evidence type="ECO:0000256" key="1">
    <source>
        <dbReference type="SAM" id="MobiDB-lite"/>
    </source>
</evidence>
<evidence type="ECO:0000313" key="2">
    <source>
        <dbReference type="EMBL" id="KAG5607811.1"/>
    </source>
</evidence>
<feature type="compositionally biased region" description="Basic and acidic residues" evidence="1">
    <location>
        <begin position="17"/>
        <end position="27"/>
    </location>
</feature>
<dbReference type="EMBL" id="JACXVP010000005">
    <property type="protein sequence ID" value="KAG5607811.1"/>
    <property type="molecule type" value="Genomic_DNA"/>
</dbReference>
<protein>
    <submittedName>
        <fullName evidence="2">Uncharacterized protein</fullName>
    </submittedName>
</protein>